<dbReference type="RefSeq" id="XP_075108441.1">
    <property type="nucleotide sequence ID" value="XM_075252340.1"/>
</dbReference>
<reference evidence="2" key="2">
    <citation type="submission" date="2025-08" db="UniProtKB">
        <authorList>
            <consortium name="RefSeq"/>
        </authorList>
    </citation>
    <scope>IDENTIFICATION</scope>
    <source>
        <tissue evidence="2">Leaf</tissue>
    </source>
</reference>
<proteinExistence type="predicted"/>
<sequence>MSHLLPVILKKLTHRLQPIGLHFRGARVFLAIMEDLLYKGMWKAENFFFPEYVIQHIWTPLFVINSAYDSWQINNSLVPDILQERHKCMLTKSNANSPIFQGNIY</sequence>
<accession>A0AC58UG12</accession>
<reference evidence="1" key="1">
    <citation type="journal article" date="2014" name="Nat. Commun.">
        <title>The tobacco genome sequence and its comparison with those of tomato and potato.</title>
        <authorList>
            <person name="Sierro N."/>
            <person name="Battey J.N."/>
            <person name="Ouadi S."/>
            <person name="Bakaher N."/>
            <person name="Bovet L."/>
            <person name="Willig A."/>
            <person name="Goepfert S."/>
            <person name="Peitsch M.C."/>
            <person name="Ivanov N.V."/>
        </authorList>
    </citation>
    <scope>NUCLEOTIDE SEQUENCE [LARGE SCALE GENOMIC DNA]</scope>
</reference>
<evidence type="ECO:0000313" key="2">
    <source>
        <dbReference type="RefSeq" id="XP_075108441.1"/>
    </source>
</evidence>
<name>A0AC58UG12_TOBAC</name>
<protein>
    <submittedName>
        <fullName evidence="2">Pectin acetylesterase 8-like isoform X1</fullName>
    </submittedName>
</protein>
<gene>
    <name evidence="2" type="primary">LOC107771194</name>
</gene>
<keyword evidence="1" id="KW-1185">Reference proteome</keyword>
<dbReference type="Proteomes" id="UP000790787">
    <property type="component" value="Chromosome 4"/>
</dbReference>
<evidence type="ECO:0000313" key="1">
    <source>
        <dbReference type="Proteomes" id="UP000790787"/>
    </source>
</evidence>
<organism evidence="1 2">
    <name type="scientific">Nicotiana tabacum</name>
    <name type="common">Common tobacco</name>
    <dbReference type="NCBI Taxonomy" id="4097"/>
    <lineage>
        <taxon>Eukaryota</taxon>
        <taxon>Viridiplantae</taxon>
        <taxon>Streptophyta</taxon>
        <taxon>Embryophyta</taxon>
        <taxon>Tracheophyta</taxon>
        <taxon>Spermatophyta</taxon>
        <taxon>Magnoliopsida</taxon>
        <taxon>eudicotyledons</taxon>
        <taxon>Gunneridae</taxon>
        <taxon>Pentapetalae</taxon>
        <taxon>asterids</taxon>
        <taxon>lamiids</taxon>
        <taxon>Solanales</taxon>
        <taxon>Solanaceae</taxon>
        <taxon>Nicotianoideae</taxon>
        <taxon>Nicotianeae</taxon>
        <taxon>Nicotiana</taxon>
    </lineage>
</organism>